<dbReference type="OrthoDB" id="62952at2759"/>
<dbReference type="AlphaFoldDB" id="A0A0F4GM59"/>
<keyword evidence="3" id="KW-1185">Reference proteome</keyword>
<organism evidence="2 3">
    <name type="scientific">Zymoseptoria brevis</name>
    <dbReference type="NCBI Taxonomy" id="1047168"/>
    <lineage>
        <taxon>Eukaryota</taxon>
        <taxon>Fungi</taxon>
        <taxon>Dikarya</taxon>
        <taxon>Ascomycota</taxon>
        <taxon>Pezizomycotina</taxon>
        <taxon>Dothideomycetes</taxon>
        <taxon>Dothideomycetidae</taxon>
        <taxon>Mycosphaerellales</taxon>
        <taxon>Mycosphaerellaceae</taxon>
        <taxon>Zymoseptoria</taxon>
    </lineage>
</organism>
<evidence type="ECO:0000313" key="3">
    <source>
        <dbReference type="Proteomes" id="UP000033647"/>
    </source>
</evidence>
<feature type="region of interest" description="Disordered" evidence="1">
    <location>
        <begin position="1"/>
        <end position="29"/>
    </location>
</feature>
<name>A0A0F4GM59_9PEZI</name>
<feature type="compositionally biased region" description="Basic and acidic residues" evidence="1">
    <location>
        <begin position="1"/>
        <end position="10"/>
    </location>
</feature>
<sequence length="363" mass="40703">MTDLSSDRNDGAVPRADSPLSSSDEAVETEIVATPALSAEGETTMPLADSPSVPIDGMLEGEMVVEQSPFLRIPAELRIPIYKLLVLPIPFTIIECPSEDCGNEWSFLASTCKPASSQIRTYNCEDCKIRHRFRKLDVHLQILRTSRHVYHEASGVLYEHVQVMAGSTWAKIPKYPSAHLAPHIRHLCWTVPCEDTRLIGMITSARDHLPNFPNLQTVRLHMDVDLVQDLTSTRLDNTTRDLLTRFGDQVEFFVDVHIVKAWSDDPSGWHGFNCWSEQMISRAGREERGKELDAQVVEMKLQLVTDLSEAFKRKGKVLKVREEGVLEVDAAETQQDGMMKPKIAENQQDGSIAAKVAEDQQEG</sequence>
<dbReference type="PANTHER" id="PTHR42085:SF1">
    <property type="entry name" value="F-BOX DOMAIN-CONTAINING PROTEIN"/>
    <property type="match status" value="1"/>
</dbReference>
<proteinExistence type="predicted"/>
<comment type="caution">
    <text evidence="2">The sequence shown here is derived from an EMBL/GenBank/DDBJ whole genome shotgun (WGS) entry which is preliminary data.</text>
</comment>
<dbReference type="EMBL" id="LAFY01000508">
    <property type="protein sequence ID" value="KJX97285.1"/>
    <property type="molecule type" value="Genomic_DNA"/>
</dbReference>
<evidence type="ECO:0000313" key="2">
    <source>
        <dbReference type="EMBL" id="KJX97285.1"/>
    </source>
</evidence>
<dbReference type="InterPro" id="IPR038883">
    <property type="entry name" value="AN11006-like"/>
</dbReference>
<accession>A0A0F4GM59</accession>
<dbReference type="Proteomes" id="UP000033647">
    <property type="component" value="Unassembled WGS sequence"/>
</dbReference>
<reference evidence="2 3" key="1">
    <citation type="submission" date="2015-03" db="EMBL/GenBank/DDBJ databases">
        <title>RNA-seq based gene annotation and comparative genomics of four Zymoseptoria species reveal species-specific pathogenicity related genes and transposable element activity.</title>
        <authorList>
            <person name="Grandaubert J."/>
            <person name="Bhattacharyya A."/>
            <person name="Stukenbrock E.H."/>
        </authorList>
    </citation>
    <scope>NUCLEOTIDE SEQUENCE [LARGE SCALE GENOMIC DNA]</scope>
    <source>
        <strain evidence="2 3">Zb18110</strain>
    </source>
</reference>
<feature type="region of interest" description="Disordered" evidence="1">
    <location>
        <begin position="331"/>
        <end position="363"/>
    </location>
</feature>
<evidence type="ECO:0000256" key="1">
    <source>
        <dbReference type="SAM" id="MobiDB-lite"/>
    </source>
</evidence>
<gene>
    <name evidence="2" type="ORF">TI39_contig516g00002</name>
</gene>
<protein>
    <submittedName>
        <fullName evidence="2">Uncharacterized protein</fullName>
    </submittedName>
</protein>
<dbReference type="PANTHER" id="PTHR42085">
    <property type="entry name" value="F-BOX DOMAIN-CONTAINING PROTEIN"/>
    <property type="match status" value="1"/>
</dbReference>